<evidence type="ECO:0000313" key="1">
    <source>
        <dbReference type="EMBL" id="QTA92544.1"/>
    </source>
</evidence>
<proteinExistence type="predicted"/>
<keyword evidence="2" id="KW-1185">Reference proteome</keyword>
<sequence>MEKHWNGARLTDADIMPEWGGEYEMERRQSCCETQPQSLS</sequence>
<dbReference type="EMBL" id="CP061800">
    <property type="protein sequence ID" value="QTA92544.1"/>
    <property type="molecule type" value="Genomic_DNA"/>
</dbReference>
<protein>
    <submittedName>
        <fullName evidence="1">Uncharacterized protein</fullName>
    </submittedName>
</protein>
<dbReference type="Proteomes" id="UP000663722">
    <property type="component" value="Chromosome"/>
</dbReference>
<organism evidence="1 2">
    <name type="scientific">Desulfonema magnum</name>
    <dbReference type="NCBI Taxonomy" id="45655"/>
    <lineage>
        <taxon>Bacteria</taxon>
        <taxon>Pseudomonadati</taxon>
        <taxon>Thermodesulfobacteriota</taxon>
        <taxon>Desulfobacteria</taxon>
        <taxon>Desulfobacterales</taxon>
        <taxon>Desulfococcaceae</taxon>
        <taxon>Desulfonema</taxon>
    </lineage>
</organism>
<evidence type="ECO:0000313" key="2">
    <source>
        <dbReference type="Proteomes" id="UP000663722"/>
    </source>
</evidence>
<gene>
    <name evidence="1" type="ORF">dnm_086270</name>
</gene>
<name>A0A975BWK5_9BACT</name>
<dbReference type="KEGG" id="dmm:dnm_086270"/>
<reference evidence="1" key="1">
    <citation type="journal article" date="2021" name="Microb. Physiol.">
        <title>Proteogenomic Insights into the Physiology of Marine, Sulfate-Reducing, Filamentous Desulfonema limicola and Desulfonema magnum.</title>
        <authorList>
            <person name="Schnaars V."/>
            <person name="Wohlbrand L."/>
            <person name="Scheve S."/>
            <person name="Hinrichs C."/>
            <person name="Reinhardt R."/>
            <person name="Rabus R."/>
        </authorList>
    </citation>
    <scope>NUCLEOTIDE SEQUENCE</scope>
    <source>
        <strain evidence="1">4be13</strain>
    </source>
</reference>
<accession>A0A975BWK5</accession>
<dbReference type="AlphaFoldDB" id="A0A975BWK5"/>